<evidence type="ECO:0000313" key="1">
    <source>
        <dbReference type="EMBL" id="MBK1864725.1"/>
    </source>
</evidence>
<protein>
    <submittedName>
        <fullName evidence="1">ABC transporter ATP-binding protein</fullName>
    </submittedName>
</protein>
<dbReference type="Proteomes" id="UP000616151">
    <property type="component" value="Unassembled WGS sequence"/>
</dbReference>
<keyword evidence="1" id="KW-0547">Nucleotide-binding</keyword>
<accession>A0ACC5QWD7</accession>
<comment type="caution">
    <text evidence="1">The sequence shown here is derived from an EMBL/GenBank/DDBJ whole genome shotgun (WGS) entry which is preliminary data.</text>
</comment>
<keyword evidence="1" id="KW-0067">ATP-binding</keyword>
<reference evidence="1" key="1">
    <citation type="submission" date="2021-01" db="EMBL/GenBank/DDBJ databases">
        <authorList>
            <person name="Sun Q."/>
        </authorList>
    </citation>
    <scope>NUCLEOTIDE SEQUENCE</scope>
    <source>
        <strain evidence="1">YIM B02566</strain>
    </source>
</reference>
<organism evidence="1 2">
    <name type="scientific">Taklimakanibacter albus</name>
    <dbReference type="NCBI Taxonomy" id="2800327"/>
    <lineage>
        <taxon>Bacteria</taxon>
        <taxon>Pseudomonadati</taxon>
        <taxon>Pseudomonadota</taxon>
        <taxon>Alphaproteobacteria</taxon>
        <taxon>Hyphomicrobiales</taxon>
        <taxon>Aestuariivirgaceae</taxon>
        <taxon>Taklimakanibacter</taxon>
    </lineage>
</organism>
<keyword evidence="2" id="KW-1185">Reference proteome</keyword>
<proteinExistence type="predicted"/>
<gene>
    <name evidence="1" type="ORF">JHL16_00040</name>
</gene>
<sequence length="383" mass="41563">MSELATTGPGTESDPILTLANVQQSYSGVLALRGISLDVAKGEFLTLLGPSGSGKSTLLRVIAGLEEPDSADVMRLNGHSIVGVPPEARNVSTVFQHYALFPHMSVGENVEYSLRIRKVAPEERRRRAEAALALVRLPDKYGRRIHQLSGGERQRVALARSLVMGPDILLLDEPLGALDERLRLDMQLELIELRRKTGATFILVTHSQEEAITMSDRIVLMRAGTIEQMGSPRDLFASPATEFAARFMGFENVLRGRILRVAAQDAEIDIAGQAIRGRVVAKNLRPGDTAFAAIRAEHIHVAKNADRTNHLRGTAGTPVYKGRFTDVPFKSPVGDLMVRLDGADDVLPPQADLNFAPETCVIGSIGPESAGQEETSSKGKKHD</sequence>
<dbReference type="EMBL" id="JAENHL010000003">
    <property type="protein sequence ID" value="MBK1864725.1"/>
    <property type="molecule type" value="Genomic_DNA"/>
</dbReference>
<evidence type="ECO:0000313" key="2">
    <source>
        <dbReference type="Proteomes" id="UP000616151"/>
    </source>
</evidence>
<name>A0ACC5QWD7_9HYPH</name>